<comment type="caution">
    <text evidence="3">The sequence shown here is derived from an EMBL/GenBank/DDBJ whole genome shotgun (WGS) entry which is preliminary data.</text>
</comment>
<dbReference type="RefSeq" id="WP_128779389.1">
    <property type="nucleotide sequence ID" value="NZ_RYFI01000030.1"/>
</dbReference>
<evidence type="ECO:0000256" key="1">
    <source>
        <dbReference type="PROSITE-ProRule" id="PRU00169"/>
    </source>
</evidence>
<accession>A0A4Q0M523</accession>
<dbReference type="OrthoDB" id="582170at2"/>
<dbReference type="AlphaFoldDB" id="A0A4Q0M523"/>
<evidence type="ECO:0000259" key="2">
    <source>
        <dbReference type="PROSITE" id="PS50110"/>
    </source>
</evidence>
<dbReference type="Proteomes" id="UP000289708">
    <property type="component" value="Unassembled WGS sequence"/>
</dbReference>
<dbReference type="GO" id="GO:0000160">
    <property type="term" value="P:phosphorelay signal transduction system"/>
    <property type="evidence" value="ECO:0007669"/>
    <property type="project" value="InterPro"/>
</dbReference>
<dbReference type="InterPro" id="IPR011006">
    <property type="entry name" value="CheY-like_superfamily"/>
</dbReference>
<gene>
    <name evidence="3" type="ORF">EK403_20885</name>
</gene>
<dbReference type="PROSITE" id="PS50110">
    <property type="entry name" value="RESPONSE_REGULATORY"/>
    <property type="match status" value="1"/>
</dbReference>
<feature type="modified residue" description="4-aspartylphosphate" evidence="1">
    <location>
        <position position="68"/>
    </location>
</feature>
<dbReference type="Gene3D" id="3.40.50.2300">
    <property type="match status" value="1"/>
</dbReference>
<protein>
    <submittedName>
        <fullName evidence="3">Response regulator</fullName>
    </submittedName>
</protein>
<dbReference type="SUPFAM" id="SSF52172">
    <property type="entry name" value="CheY-like"/>
    <property type="match status" value="1"/>
</dbReference>
<dbReference type="InterPro" id="IPR001789">
    <property type="entry name" value="Sig_transdc_resp-reg_receiver"/>
</dbReference>
<dbReference type="SMART" id="SM00448">
    <property type="entry name" value="REC"/>
    <property type="match status" value="1"/>
</dbReference>
<evidence type="ECO:0000313" key="3">
    <source>
        <dbReference type="EMBL" id="RXF67829.1"/>
    </source>
</evidence>
<dbReference type="EMBL" id="RYFI01000030">
    <property type="protein sequence ID" value="RXF67829.1"/>
    <property type="molecule type" value="Genomic_DNA"/>
</dbReference>
<organism evidence="3 4">
    <name type="scientific">Hansschlegelia zhihuaiae</name>
    <dbReference type="NCBI Taxonomy" id="405005"/>
    <lineage>
        <taxon>Bacteria</taxon>
        <taxon>Pseudomonadati</taxon>
        <taxon>Pseudomonadota</taxon>
        <taxon>Alphaproteobacteria</taxon>
        <taxon>Hyphomicrobiales</taxon>
        <taxon>Methylopilaceae</taxon>
        <taxon>Hansschlegelia</taxon>
    </lineage>
</organism>
<evidence type="ECO:0000313" key="4">
    <source>
        <dbReference type="Proteomes" id="UP000289708"/>
    </source>
</evidence>
<proteinExistence type="predicted"/>
<keyword evidence="4" id="KW-1185">Reference proteome</keyword>
<feature type="domain" description="Response regulatory" evidence="2">
    <location>
        <begin position="18"/>
        <end position="128"/>
    </location>
</feature>
<reference evidence="3 4" key="1">
    <citation type="submission" date="2018-12" db="EMBL/GenBank/DDBJ databases">
        <title>bacterium Hansschlegelia zhihuaiae S113.</title>
        <authorList>
            <person name="He J."/>
        </authorList>
    </citation>
    <scope>NUCLEOTIDE SEQUENCE [LARGE SCALE GENOMIC DNA]</scope>
    <source>
        <strain evidence="3 4">S 113</strain>
    </source>
</reference>
<name>A0A4Q0M523_9HYPH</name>
<sequence length="137" mass="14946">MAVAAAAGKPPRRSVAMRVLIVEDEPVIALEIEAIVLDRLPDAEIVVAASTGEAMVAIAQPVELAFLDIDVTDGKTYPLALELRLRKVPFVFVSGADRSDRPEELGDAFQVNKPFTPADITRQLEILARRSDHERSD</sequence>
<keyword evidence="1" id="KW-0597">Phosphoprotein</keyword>